<comment type="cofactor">
    <cofactor evidence="6">
        <name>Mg(2+)</name>
        <dbReference type="ChEBI" id="CHEBI:18420"/>
    </cofactor>
    <text evidence="6">Binds 1 Mg(2+) ion per trimer.</text>
</comment>
<proteinExistence type="predicted"/>
<dbReference type="GO" id="GO:0009401">
    <property type="term" value="P:phosphoenolpyruvate-dependent sugar phosphotransferase system"/>
    <property type="evidence" value="ECO:0007669"/>
    <property type="project" value="UniProtKB-KW"/>
</dbReference>
<keyword evidence="6" id="KW-0479">Metal-binding</keyword>
<dbReference type="Gene3D" id="1.20.58.80">
    <property type="entry name" value="Phosphotransferase system, lactose/cellobiose-type IIA subunit"/>
    <property type="match status" value="1"/>
</dbReference>
<dbReference type="InterPro" id="IPR003188">
    <property type="entry name" value="PTS_IIA_lac/cel"/>
</dbReference>
<keyword evidence="2" id="KW-0762">Sugar transport</keyword>
<dbReference type="OrthoDB" id="389577at2"/>
<feature type="active site" description="Tele-phosphohistidine intermediate" evidence="5">
    <location>
        <position position="79"/>
    </location>
</feature>
<dbReference type="KEGG" id="salx:SALLE_v1c08450"/>
<evidence type="ECO:0000256" key="1">
    <source>
        <dbReference type="ARBA" id="ARBA00022448"/>
    </source>
</evidence>
<keyword evidence="3" id="KW-0808">Transferase</keyword>
<dbReference type="AlphaFoldDB" id="A0A345Z4I6"/>
<evidence type="ECO:0000256" key="4">
    <source>
        <dbReference type="ARBA" id="ARBA00022683"/>
    </source>
</evidence>
<sequence>MAKTWNFEEISFTIIAFAGEAKGHAMGAINAAKNGRFEEAENLIEEAEKSILTAEKTHMDIVSAEAGGEKITFPILFIHAEDQLLTTQTIILLAKEFIDVYKKIGK</sequence>
<dbReference type="Pfam" id="PF02255">
    <property type="entry name" value="PTS_IIA"/>
    <property type="match status" value="1"/>
</dbReference>
<evidence type="ECO:0000256" key="5">
    <source>
        <dbReference type="PIRSR" id="PIRSR000699-1"/>
    </source>
</evidence>
<reference evidence="9 10" key="1">
    <citation type="submission" date="2018-07" db="EMBL/GenBank/DDBJ databases">
        <title>Complete genome sequence of Spiroplasma alleghenense PLHS-1 (ATCC 51752).</title>
        <authorList>
            <person name="Chou L."/>
            <person name="Lee T.-Y."/>
            <person name="Tsai Y.-M."/>
            <person name="Kuo C.-H."/>
        </authorList>
    </citation>
    <scope>NUCLEOTIDE SEQUENCE [LARGE SCALE GENOMIC DNA]</scope>
    <source>
        <strain evidence="9 10">PLHS-1</strain>
    </source>
</reference>
<feature type="coiled-coil region" evidence="8">
    <location>
        <begin position="30"/>
        <end position="57"/>
    </location>
</feature>
<keyword evidence="6" id="KW-0460">Magnesium</keyword>
<accession>A0A345Z4I6</accession>
<evidence type="ECO:0000313" key="10">
    <source>
        <dbReference type="Proteomes" id="UP000254792"/>
    </source>
</evidence>
<dbReference type="GO" id="GO:0016740">
    <property type="term" value="F:transferase activity"/>
    <property type="evidence" value="ECO:0007669"/>
    <property type="project" value="UniProtKB-KW"/>
</dbReference>
<organism evidence="9 10">
    <name type="scientific">Spiroplasma alleghenense</name>
    <dbReference type="NCBI Taxonomy" id="216931"/>
    <lineage>
        <taxon>Bacteria</taxon>
        <taxon>Bacillati</taxon>
        <taxon>Mycoplasmatota</taxon>
        <taxon>Mollicutes</taxon>
        <taxon>Entomoplasmatales</taxon>
        <taxon>Spiroplasmataceae</taxon>
        <taxon>Spiroplasma</taxon>
    </lineage>
</organism>
<dbReference type="InterPro" id="IPR036542">
    <property type="entry name" value="PTS_IIA_lac/cel_sf"/>
</dbReference>
<dbReference type="EMBL" id="CP031376">
    <property type="protein sequence ID" value="AXK51515.1"/>
    <property type="molecule type" value="Genomic_DNA"/>
</dbReference>
<evidence type="ECO:0000313" key="9">
    <source>
        <dbReference type="EMBL" id="AXK51515.1"/>
    </source>
</evidence>
<dbReference type="PIRSF" id="PIRSF000699">
    <property type="entry name" value="PTS_IILac_III"/>
    <property type="match status" value="1"/>
</dbReference>
<dbReference type="PROSITE" id="PS51095">
    <property type="entry name" value="PTS_EIIA_TYPE_3"/>
    <property type="match status" value="1"/>
</dbReference>
<evidence type="ECO:0000256" key="8">
    <source>
        <dbReference type="SAM" id="Coils"/>
    </source>
</evidence>
<keyword evidence="10" id="KW-1185">Reference proteome</keyword>
<evidence type="ECO:0000256" key="7">
    <source>
        <dbReference type="PROSITE-ProRule" id="PRU00418"/>
    </source>
</evidence>
<name>A0A345Z4I6_9MOLU</name>
<evidence type="ECO:0000256" key="2">
    <source>
        <dbReference type="ARBA" id="ARBA00022597"/>
    </source>
</evidence>
<feature type="modified residue" description="Phosphohistidine; by HPr" evidence="7">
    <location>
        <position position="79"/>
    </location>
</feature>
<feature type="binding site" evidence="6">
    <location>
        <position position="82"/>
    </location>
    <ligand>
        <name>Mg(2+)</name>
        <dbReference type="ChEBI" id="CHEBI:18420"/>
        <note>ligand shared between all trimeric partners</note>
    </ligand>
</feature>
<keyword evidence="4" id="KW-0598">Phosphotransferase system</keyword>
<evidence type="ECO:0000256" key="6">
    <source>
        <dbReference type="PIRSR" id="PIRSR000699-2"/>
    </source>
</evidence>
<gene>
    <name evidence="9" type="primary">celC</name>
    <name evidence="9" type="ORF">SALLE_v1c08450</name>
</gene>
<dbReference type="GO" id="GO:0046872">
    <property type="term" value="F:metal ion binding"/>
    <property type="evidence" value="ECO:0007669"/>
    <property type="project" value="UniProtKB-KW"/>
</dbReference>
<dbReference type="RefSeq" id="WP_115558410.1">
    <property type="nucleotide sequence ID" value="NZ_CP031376.1"/>
</dbReference>
<evidence type="ECO:0000256" key="3">
    <source>
        <dbReference type="ARBA" id="ARBA00022679"/>
    </source>
</evidence>
<keyword evidence="8" id="KW-0175">Coiled coil</keyword>
<dbReference type="PANTHER" id="PTHR34382:SF10">
    <property type="entry name" value="PTS SYSTEM OLIGO-BETA-MANNOSIDE-SPECIFIC EIIA COMPONENT"/>
    <property type="match status" value="1"/>
</dbReference>
<keyword evidence="1" id="KW-0813">Transport</keyword>
<dbReference type="SUPFAM" id="SSF46973">
    <property type="entry name" value="Enzyme IIa from lactose specific PTS, IIa-lac"/>
    <property type="match status" value="1"/>
</dbReference>
<dbReference type="Proteomes" id="UP000254792">
    <property type="component" value="Chromosome"/>
</dbReference>
<dbReference type="PANTHER" id="PTHR34382">
    <property type="entry name" value="PTS SYSTEM N,N'-DIACETYLCHITOBIOSE-SPECIFIC EIIA COMPONENT"/>
    <property type="match status" value="1"/>
</dbReference>
<protein>
    <submittedName>
        <fullName evidence="9">PTS system, cellobiose-specific IIA component</fullName>
    </submittedName>
</protein>